<dbReference type="PANTHER" id="PTHR30383:SF5">
    <property type="entry name" value="SGNH HYDROLASE-TYPE ESTERASE DOMAIN-CONTAINING PROTEIN"/>
    <property type="match status" value="1"/>
</dbReference>
<gene>
    <name evidence="2" type="ORF">E7272_03475</name>
</gene>
<proteinExistence type="predicted"/>
<dbReference type="EMBL" id="SVER01000006">
    <property type="protein sequence ID" value="MBE5918883.1"/>
    <property type="molecule type" value="Genomic_DNA"/>
</dbReference>
<organism evidence="2 3">
    <name type="scientific">Pseudobutyrivibrio ruminis</name>
    <dbReference type="NCBI Taxonomy" id="46206"/>
    <lineage>
        <taxon>Bacteria</taxon>
        <taxon>Bacillati</taxon>
        <taxon>Bacillota</taxon>
        <taxon>Clostridia</taxon>
        <taxon>Lachnospirales</taxon>
        <taxon>Lachnospiraceae</taxon>
        <taxon>Pseudobutyrivibrio</taxon>
    </lineage>
</organism>
<feature type="domain" description="SGNH hydrolase-type esterase" evidence="1">
    <location>
        <begin position="54"/>
        <end position="206"/>
    </location>
</feature>
<accession>A0A927U9Q6</accession>
<protein>
    <submittedName>
        <fullName evidence="2">Lysophospholipase</fullName>
    </submittedName>
</protein>
<evidence type="ECO:0000313" key="3">
    <source>
        <dbReference type="Proteomes" id="UP000766246"/>
    </source>
</evidence>
<evidence type="ECO:0000259" key="1">
    <source>
        <dbReference type="Pfam" id="PF13472"/>
    </source>
</evidence>
<reference evidence="2" key="1">
    <citation type="submission" date="2019-04" db="EMBL/GenBank/DDBJ databases">
        <title>Evolution of Biomass-Degrading Anaerobic Consortia Revealed by Metagenomics.</title>
        <authorList>
            <person name="Peng X."/>
        </authorList>
    </citation>
    <scope>NUCLEOTIDE SEQUENCE</scope>
    <source>
        <strain evidence="2">SIG311</strain>
    </source>
</reference>
<dbReference type="GO" id="GO:0004622">
    <property type="term" value="F:phosphatidylcholine lysophospholipase activity"/>
    <property type="evidence" value="ECO:0007669"/>
    <property type="project" value="TreeGrafter"/>
</dbReference>
<dbReference type="Pfam" id="PF13472">
    <property type="entry name" value="Lipase_GDSL_2"/>
    <property type="match status" value="1"/>
</dbReference>
<sequence length="218" mass="25241">MNELEKFFLEEKDLKRKIYKHMNTLVQKGQILFTGSSLMEQFPVNEIALNHGMDVVIYNRGIGGYTIPEMIEAVKEQVLELVPSKIFINIGTNDISIPDETEEKFEADYRRLLNIIKRELPDASVYMMAYYPVSPEVAKDMPGDGYITSVNYRLERLDKANAVARELAKEFNYKFIDVNDGLCNSEGHLRPELSKDGIHMWPEAYDIVFNNMKKYILE</sequence>
<name>A0A927U9Q6_9FIRM</name>
<dbReference type="Gene3D" id="3.40.50.1110">
    <property type="entry name" value="SGNH hydrolase"/>
    <property type="match status" value="1"/>
</dbReference>
<dbReference type="InterPro" id="IPR013830">
    <property type="entry name" value="SGNH_hydro"/>
</dbReference>
<dbReference type="InterPro" id="IPR051532">
    <property type="entry name" value="Ester_Hydrolysis_Enzymes"/>
</dbReference>
<comment type="caution">
    <text evidence="2">The sequence shown here is derived from an EMBL/GenBank/DDBJ whole genome shotgun (WGS) entry which is preliminary data.</text>
</comment>
<dbReference type="AlphaFoldDB" id="A0A927U9Q6"/>
<dbReference type="InterPro" id="IPR036514">
    <property type="entry name" value="SGNH_hydro_sf"/>
</dbReference>
<dbReference type="PANTHER" id="PTHR30383">
    <property type="entry name" value="THIOESTERASE 1/PROTEASE 1/LYSOPHOSPHOLIPASE L1"/>
    <property type="match status" value="1"/>
</dbReference>
<dbReference type="SUPFAM" id="SSF52266">
    <property type="entry name" value="SGNH hydrolase"/>
    <property type="match status" value="1"/>
</dbReference>
<evidence type="ECO:0000313" key="2">
    <source>
        <dbReference type="EMBL" id="MBE5918883.1"/>
    </source>
</evidence>
<dbReference type="Proteomes" id="UP000766246">
    <property type="component" value="Unassembled WGS sequence"/>
</dbReference>